<evidence type="ECO:0000256" key="8">
    <source>
        <dbReference type="ARBA" id="ARBA00022848"/>
    </source>
</evidence>
<dbReference type="InterPro" id="IPR036396">
    <property type="entry name" value="Cyt_P450_sf"/>
</dbReference>
<evidence type="ECO:0000256" key="12">
    <source>
        <dbReference type="ARBA" id="ARBA00023136"/>
    </source>
</evidence>
<comment type="catalytic activity">
    <reaction evidence="14">
        <text>an organic molecule + reduced [NADPH--hemoprotein reductase] + O2 = an alcohol + oxidized [NADPH--hemoprotein reductase] + H2O + H(+)</text>
        <dbReference type="Rhea" id="RHEA:17149"/>
        <dbReference type="Rhea" id="RHEA-COMP:11964"/>
        <dbReference type="Rhea" id="RHEA-COMP:11965"/>
        <dbReference type="ChEBI" id="CHEBI:15377"/>
        <dbReference type="ChEBI" id="CHEBI:15378"/>
        <dbReference type="ChEBI" id="CHEBI:15379"/>
        <dbReference type="ChEBI" id="CHEBI:30879"/>
        <dbReference type="ChEBI" id="CHEBI:57618"/>
        <dbReference type="ChEBI" id="CHEBI:58210"/>
        <dbReference type="ChEBI" id="CHEBI:142491"/>
        <dbReference type="EC" id="1.14.14.1"/>
    </reaction>
</comment>
<dbReference type="Pfam" id="PF00067">
    <property type="entry name" value="p450"/>
    <property type="match status" value="3"/>
</dbReference>
<reference evidence="15 16" key="1">
    <citation type="journal article" date="2022" name="Gigascience">
        <title>A chromosome-level genome assembly and annotation of the desert horned lizard, Phrynosoma platyrhinos, provides insight into chromosomal rearrangements among reptiles.</title>
        <authorList>
            <person name="Koochekian N."/>
            <person name="Ascanio A."/>
            <person name="Farleigh K."/>
            <person name="Card D.C."/>
            <person name="Schield D.R."/>
            <person name="Castoe T.A."/>
            <person name="Jezkova T."/>
        </authorList>
    </citation>
    <scope>NUCLEOTIDE SEQUENCE [LARGE SCALE GENOMIC DNA]</scope>
    <source>
        <strain evidence="15">NK-2021</strain>
    </source>
</reference>
<comment type="similarity">
    <text evidence="4 13">Belongs to the cytochrome P450 family.</text>
</comment>
<evidence type="ECO:0000256" key="7">
    <source>
        <dbReference type="ARBA" id="ARBA00022824"/>
    </source>
</evidence>
<comment type="cofactor">
    <cofactor evidence="1 14">
        <name>heme</name>
        <dbReference type="ChEBI" id="CHEBI:30413"/>
    </cofactor>
</comment>
<proteinExistence type="inferred from homology"/>
<evidence type="ECO:0000256" key="6">
    <source>
        <dbReference type="ARBA" id="ARBA00022723"/>
    </source>
</evidence>
<evidence type="ECO:0000256" key="9">
    <source>
        <dbReference type="ARBA" id="ARBA00023002"/>
    </source>
</evidence>
<evidence type="ECO:0000256" key="13">
    <source>
        <dbReference type="RuleBase" id="RU000461"/>
    </source>
</evidence>
<keyword evidence="7 14" id="KW-0256">Endoplasmic reticulum</keyword>
<dbReference type="EC" id="1.14.14.-" evidence="14"/>
<dbReference type="PANTHER" id="PTHR24302">
    <property type="entry name" value="CYTOCHROME P450 FAMILY 3"/>
    <property type="match status" value="1"/>
</dbReference>
<sequence>MHSSLLFANRFSKENKETLDPYIYLPFGAGPRNCIGMRFALLVLKVAIVVLLQKYSFQSCRETPVLFCFIDMGSGLMVSSKSWAFQDLHHTLSLGLPWPIARFYDGRVAQIGVTDPDIIKMVLVKECYSVFTNRRTFGPTGKMEKGVFFAQEEQWKRIRTVLTPAFTSGKLKEMLPIVQHCAKNLITCLLEKAEKGEPVEIKEVIGPYSMDVATSSSFGVSMDSMNNPQDPFVKEAKKLVTINFMSPLNTVICIFPWLIPILNKINVSMFDTDAVEYFSKAILKIKAKREQGHEKGRVDFLGVMIESQKTEAKPKSNDTDHTYKDIPKFYISLQKAPLVYDTIMQMEYLDMAISEILRMYPIGGRIERLCKKDIEINGITIPKGVTVMIPPHVLHFDPEIWEEPEEFRPERFSKENKENINPYTYLPFGAGPRNCIGMRFALLILKAGMASLLQNFTFRPCKETQIPLEMSPTGIVTPKKPIILKVVPRASSAE</sequence>
<keyword evidence="9 13" id="KW-0560">Oxidoreductase</keyword>
<evidence type="ECO:0000256" key="14">
    <source>
        <dbReference type="RuleBase" id="RU368049"/>
    </source>
</evidence>
<dbReference type="InterPro" id="IPR008072">
    <property type="entry name" value="Cyt_P450_E_CYP3A"/>
</dbReference>
<dbReference type="PRINTS" id="PR01689">
    <property type="entry name" value="EP450IICYP3A"/>
</dbReference>
<evidence type="ECO:0000256" key="1">
    <source>
        <dbReference type="ARBA" id="ARBA00001971"/>
    </source>
</evidence>
<organism evidence="15 16">
    <name type="scientific">Phrynosoma platyrhinos</name>
    <name type="common">Desert horned lizard</name>
    <dbReference type="NCBI Taxonomy" id="52577"/>
    <lineage>
        <taxon>Eukaryota</taxon>
        <taxon>Metazoa</taxon>
        <taxon>Chordata</taxon>
        <taxon>Craniata</taxon>
        <taxon>Vertebrata</taxon>
        <taxon>Euteleostomi</taxon>
        <taxon>Lepidosauria</taxon>
        <taxon>Squamata</taxon>
        <taxon>Bifurcata</taxon>
        <taxon>Unidentata</taxon>
        <taxon>Episquamata</taxon>
        <taxon>Toxicofera</taxon>
        <taxon>Iguania</taxon>
        <taxon>Phrynosomatidae</taxon>
        <taxon>Phrynosomatinae</taxon>
        <taxon>Phrynosoma</taxon>
    </lineage>
</organism>
<dbReference type="InterPro" id="IPR017972">
    <property type="entry name" value="Cyt_P450_CS"/>
</dbReference>
<keyword evidence="12" id="KW-0472">Membrane</keyword>
<dbReference type="Gene3D" id="1.10.630.10">
    <property type="entry name" value="Cytochrome P450"/>
    <property type="match status" value="3"/>
</dbReference>
<dbReference type="PRINTS" id="PR00464">
    <property type="entry name" value="EP450II"/>
</dbReference>
<comment type="function">
    <text evidence="14">Cytochromes P450 are a group of heme-thiolate monooxygenases. In liver microsomes, this enzyme is involved in an NADPH-dependent electron transport pathway. It oxidizes a variety of structurally unrelated compounds, including steroids, fatty acids, and xenobiotics.</text>
</comment>
<name>A0ABQ7TQB4_PHRPL</name>
<evidence type="ECO:0000256" key="3">
    <source>
        <dbReference type="ARBA" id="ARBA00004406"/>
    </source>
</evidence>
<keyword evidence="6 13" id="KW-0479">Metal-binding</keyword>
<evidence type="ECO:0000256" key="2">
    <source>
        <dbReference type="ARBA" id="ARBA00004174"/>
    </source>
</evidence>
<keyword evidence="10 13" id="KW-0408">Iron</keyword>
<dbReference type="InterPro" id="IPR002402">
    <property type="entry name" value="Cyt_P450_E_grp-II"/>
</dbReference>
<keyword evidence="16" id="KW-1185">Reference proteome</keyword>
<dbReference type="PANTHER" id="PTHR24302:SF38">
    <property type="entry name" value="CYTOCHROME P450 3A5"/>
    <property type="match status" value="1"/>
</dbReference>
<comment type="subcellular location">
    <subcellularLocation>
        <location evidence="3 14">Endoplasmic reticulum membrane</location>
        <topology evidence="3">Peripheral membrane protein</topology>
    </subcellularLocation>
    <subcellularLocation>
        <location evidence="2 14">Microsome membrane</location>
        <topology evidence="2">Peripheral membrane protein</topology>
    </subcellularLocation>
</comment>
<evidence type="ECO:0000256" key="10">
    <source>
        <dbReference type="ARBA" id="ARBA00023004"/>
    </source>
</evidence>
<dbReference type="PRINTS" id="PR00385">
    <property type="entry name" value="P450"/>
</dbReference>
<keyword evidence="8 14" id="KW-0492">Microsome</keyword>
<protein>
    <recommendedName>
        <fullName evidence="14">Cytochrome P450 3A</fullName>
        <ecNumber evidence="14">1.14.14.-</ecNumber>
    </recommendedName>
</protein>
<evidence type="ECO:0000313" key="15">
    <source>
        <dbReference type="EMBL" id="KAH0631995.1"/>
    </source>
</evidence>
<evidence type="ECO:0000313" key="16">
    <source>
        <dbReference type="Proteomes" id="UP000826234"/>
    </source>
</evidence>
<dbReference type="PROSITE" id="PS00086">
    <property type="entry name" value="CYTOCHROME_P450"/>
    <property type="match status" value="2"/>
</dbReference>
<keyword evidence="5 13" id="KW-0349">Heme</keyword>
<evidence type="ECO:0000256" key="4">
    <source>
        <dbReference type="ARBA" id="ARBA00010617"/>
    </source>
</evidence>
<dbReference type="InterPro" id="IPR001128">
    <property type="entry name" value="Cyt_P450"/>
</dbReference>
<accession>A0ABQ7TQB4</accession>
<keyword evidence="11 13" id="KW-0503">Monooxygenase</keyword>
<comment type="caution">
    <text evidence="15">The sequence shown here is derived from an EMBL/GenBank/DDBJ whole genome shotgun (WGS) entry which is preliminary data.</text>
</comment>
<evidence type="ECO:0000256" key="5">
    <source>
        <dbReference type="ARBA" id="ARBA00022617"/>
    </source>
</evidence>
<dbReference type="InterPro" id="IPR050705">
    <property type="entry name" value="Cytochrome_P450_3A"/>
</dbReference>
<gene>
    <name evidence="15" type="ORF">JD844_019971</name>
</gene>
<dbReference type="EMBL" id="JAIPUX010000026">
    <property type="protein sequence ID" value="KAH0631995.1"/>
    <property type="molecule type" value="Genomic_DNA"/>
</dbReference>
<evidence type="ECO:0000256" key="11">
    <source>
        <dbReference type="ARBA" id="ARBA00023033"/>
    </source>
</evidence>
<dbReference type="Proteomes" id="UP000826234">
    <property type="component" value="Unassembled WGS sequence"/>
</dbReference>
<dbReference type="SUPFAM" id="SSF48264">
    <property type="entry name" value="Cytochrome P450"/>
    <property type="match status" value="2"/>
</dbReference>